<accession>A0A1H6I5C7</accession>
<evidence type="ECO:0000313" key="2">
    <source>
        <dbReference type="Proteomes" id="UP000199135"/>
    </source>
</evidence>
<gene>
    <name evidence="1" type="ORF">SAMN05216447_102208</name>
</gene>
<name>A0A1H6I5C7_9ACTN</name>
<comment type="caution">
    <text evidence="1">The sequence shown here is derived from an EMBL/GenBank/DDBJ whole genome shotgun (WGS) entry which is preliminary data.</text>
</comment>
<reference evidence="1 2" key="1">
    <citation type="submission" date="2016-10" db="EMBL/GenBank/DDBJ databases">
        <authorList>
            <person name="Varghese N."/>
            <person name="Submissions S."/>
        </authorList>
    </citation>
    <scope>NUCLEOTIDE SEQUENCE [LARGE SCALE GENOMIC DNA]</scope>
    <source>
        <strain evidence="1 2">WCP15</strain>
    </source>
</reference>
<dbReference type="RefSeq" id="WP_078687085.1">
    <property type="nucleotide sequence ID" value="NZ_FNWT01000002.1"/>
</dbReference>
<evidence type="ECO:0000313" key="1">
    <source>
        <dbReference type="EMBL" id="SEH44231.1"/>
    </source>
</evidence>
<sequence>MRADRYAEAAAWLARRQTGARPLVASDEALPSGLLARSESGVLAGRLAAVDGCHGEVDHRDVFLLARAPQKELEAAFGRCRYLACDAGDLERIDELAGPRLARGHLENVALRVRTGFSPEGAEGFDGTDGEGLARLVRQSRNLAVRGMFLPLDPADDLCAQVRDAFSLVKKLRSDLPCMLHAFCLEGVLEPLAAGDPELLKAVRMVASLNDTSLYAHFFVS</sequence>
<protein>
    <submittedName>
        <fullName evidence="1">Uncharacterized protein</fullName>
    </submittedName>
</protein>
<keyword evidence="2" id="KW-1185">Reference proteome</keyword>
<organism evidence="1 2">
    <name type="scientific">Parafannyhessea umbonata</name>
    <dbReference type="NCBI Taxonomy" id="604330"/>
    <lineage>
        <taxon>Bacteria</taxon>
        <taxon>Bacillati</taxon>
        <taxon>Actinomycetota</taxon>
        <taxon>Coriobacteriia</taxon>
        <taxon>Coriobacteriales</taxon>
        <taxon>Atopobiaceae</taxon>
        <taxon>Parafannyhessea</taxon>
    </lineage>
</organism>
<proteinExistence type="predicted"/>
<dbReference type="Proteomes" id="UP000199135">
    <property type="component" value="Unassembled WGS sequence"/>
</dbReference>
<dbReference type="EMBL" id="FNWT01000002">
    <property type="protein sequence ID" value="SEH44231.1"/>
    <property type="molecule type" value="Genomic_DNA"/>
</dbReference>